<organism evidence="1 2">
    <name type="scientific">Paenibacillus montaniterrae</name>
    <dbReference type="NCBI Taxonomy" id="429341"/>
    <lineage>
        <taxon>Bacteria</taxon>
        <taxon>Bacillati</taxon>
        <taxon>Bacillota</taxon>
        <taxon>Bacilli</taxon>
        <taxon>Bacillales</taxon>
        <taxon>Paenibacillaceae</taxon>
        <taxon>Paenibacillus</taxon>
    </lineage>
</organism>
<dbReference type="AlphaFoldDB" id="A0A919YN60"/>
<evidence type="ECO:0000313" key="2">
    <source>
        <dbReference type="Proteomes" id="UP000683139"/>
    </source>
</evidence>
<protein>
    <submittedName>
        <fullName evidence="1">Uncharacterized protein</fullName>
    </submittedName>
</protein>
<accession>A0A919YN60</accession>
<keyword evidence="2" id="KW-1185">Reference proteome</keyword>
<dbReference type="EMBL" id="BOSE01000003">
    <property type="protein sequence ID" value="GIP16545.1"/>
    <property type="molecule type" value="Genomic_DNA"/>
</dbReference>
<dbReference type="Proteomes" id="UP000683139">
    <property type="component" value="Unassembled WGS sequence"/>
</dbReference>
<proteinExistence type="predicted"/>
<comment type="caution">
    <text evidence="1">The sequence shown here is derived from an EMBL/GenBank/DDBJ whole genome shotgun (WGS) entry which is preliminary data.</text>
</comment>
<gene>
    <name evidence="1" type="ORF">J40TS1_21870</name>
</gene>
<sequence>MNLARPSRVRSLRIEEVIRDTVIEGPVAELAEQVYELHRQFYAKKR</sequence>
<reference evidence="1" key="1">
    <citation type="submission" date="2021-03" db="EMBL/GenBank/DDBJ databases">
        <title>Antimicrobial resistance genes in bacteria isolated from Japanese honey, and their potential for conferring macrolide and lincosamide resistance in the American foulbrood pathogen Paenibacillus larvae.</title>
        <authorList>
            <person name="Okamoto M."/>
            <person name="Kumagai M."/>
            <person name="Kanamori H."/>
            <person name="Takamatsu D."/>
        </authorList>
    </citation>
    <scope>NUCLEOTIDE SEQUENCE</scope>
    <source>
        <strain evidence="1">J40TS1</strain>
    </source>
</reference>
<evidence type="ECO:0000313" key="1">
    <source>
        <dbReference type="EMBL" id="GIP16545.1"/>
    </source>
</evidence>
<name>A0A919YN60_9BACL</name>